<reference evidence="1 2" key="1">
    <citation type="journal article" date="2015" name="Genome Announc.">
        <title>Expanding the biotechnology potential of lactobacilli through comparative genomics of 213 strains and associated genera.</title>
        <authorList>
            <person name="Sun Z."/>
            <person name="Harris H.M."/>
            <person name="McCann A."/>
            <person name="Guo C."/>
            <person name="Argimon S."/>
            <person name="Zhang W."/>
            <person name="Yang X."/>
            <person name="Jeffery I.B."/>
            <person name="Cooney J.C."/>
            <person name="Kagawa T.F."/>
            <person name="Liu W."/>
            <person name="Song Y."/>
            <person name="Salvetti E."/>
            <person name="Wrobel A."/>
            <person name="Rasinkangas P."/>
            <person name="Parkhill J."/>
            <person name="Rea M.C."/>
            <person name="O'Sullivan O."/>
            <person name="Ritari J."/>
            <person name="Douillard F.P."/>
            <person name="Paul Ross R."/>
            <person name="Yang R."/>
            <person name="Briner A.E."/>
            <person name="Felis G.E."/>
            <person name="de Vos W.M."/>
            <person name="Barrangou R."/>
            <person name="Klaenhammer T.R."/>
            <person name="Caufield P.W."/>
            <person name="Cui Y."/>
            <person name="Zhang H."/>
            <person name="O'Toole P.W."/>
        </authorList>
    </citation>
    <scope>NUCLEOTIDE SEQUENCE [LARGE SCALE GENOMIC DNA]</scope>
    <source>
        <strain evidence="1 2">DSM 13345</strain>
    </source>
</reference>
<dbReference type="GO" id="GO:0005829">
    <property type="term" value="C:cytosol"/>
    <property type="evidence" value="ECO:0007669"/>
    <property type="project" value="TreeGrafter"/>
</dbReference>
<organism evidence="1 2">
    <name type="scientific">Limosilactobacillus mucosae DSM 13345</name>
    <dbReference type="NCBI Taxonomy" id="1423771"/>
    <lineage>
        <taxon>Bacteria</taxon>
        <taxon>Bacillati</taxon>
        <taxon>Bacillota</taxon>
        <taxon>Bacilli</taxon>
        <taxon>Lactobacillales</taxon>
        <taxon>Lactobacillaceae</taxon>
        <taxon>Limosilactobacillus</taxon>
    </lineage>
</organism>
<dbReference type="Gene3D" id="3.30.1240.10">
    <property type="match status" value="1"/>
</dbReference>
<comment type="caution">
    <text evidence="1">The sequence shown here is derived from an EMBL/GenBank/DDBJ whole genome shotgun (WGS) entry which is preliminary data.</text>
</comment>
<dbReference type="NCBIfam" id="TIGR01484">
    <property type="entry name" value="HAD-SF-IIB"/>
    <property type="match status" value="1"/>
</dbReference>
<dbReference type="PANTHER" id="PTHR10000:SF8">
    <property type="entry name" value="HAD SUPERFAMILY HYDROLASE-LIKE, TYPE 3"/>
    <property type="match status" value="1"/>
</dbReference>
<dbReference type="NCBIfam" id="TIGR00099">
    <property type="entry name" value="Cof-subfamily"/>
    <property type="match status" value="1"/>
</dbReference>
<name>A0A0R1PD99_LIMMU</name>
<dbReference type="SUPFAM" id="SSF56784">
    <property type="entry name" value="HAD-like"/>
    <property type="match status" value="1"/>
</dbReference>
<dbReference type="InterPro" id="IPR006379">
    <property type="entry name" value="HAD-SF_hydro_IIB"/>
</dbReference>
<dbReference type="InterPro" id="IPR000150">
    <property type="entry name" value="Cof"/>
</dbReference>
<dbReference type="InterPro" id="IPR023214">
    <property type="entry name" value="HAD_sf"/>
</dbReference>
<gene>
    <name evidence="1" type="ORF">FC47_GL000111</name>
</gene>
<dbReference type="InterPro" id="IPR036412">
    <property type="entry name" value="HAD-like_sf"/>
</dbReference>
<dbReference type="PATRIC" id="fig|1423771.3.peg.110"/>
<dbReference type="AlphaFoldDB" id="A0A0R1PD99"/>
<sequence length="275" mass="30826">MIDTKGWFALGCYLISDLDHTLLNEQGRLSSRTILTVVKSQLPLMLASARMPIQMLDLINQLQLTGPQTALNGAVIFQPAVHEFRVLEQHAIPDQTAQKLQNLVKTEFPELNFTWMDAESWHVSKLDQQIETEIFYTGIQPLFDVDQRPLKNVLQILLIIEDSKRLKEVKKRLIASYSNEISIHEAGDGYLTINAAAVNKGCAARYLIEHELADYDQLVAFGDDENDLTMLKSVAHPVAMANASQSVKESAEIIALSNEEDGIAQIIERIAPNKF</sequence>
<dbReference type="Pfam" id="PF08282">
    <property type="entry name" value="Hydrolase_3"/>
    <property type="match status" value="1"/>
</dbReference>
<accession>A0A0R1PD99</accession>
<protein>
    <recommendedName>
        <fullName evidence="3">HAD superfamily hydrolase</fullName>
    </recommendedName>
</protein>
<proteinExistence type="predicted"/>
<dbReference type="Proteomes" id="UP000050901">
    <property type="component" value="Unassembled WGS sequence"/>
</dbReference>
<evidence type="ECO:0008006" key="3">
    <source>
        <dbReference type="Google" id="ProtNLM"/>
    </source>
</evidence>
<evidence type="ECO:0000313" key="2">
    <source>
        <dbReference type="Proteomes" id="UP000050901"/>
    </source>
</evidence>
<dbReference type="Gene3D" id="3.40.50.1000">
    <property type="entry name" value="HAD superfamily/HAD-like"/>
    <property type="match status" value="1"/>
</dbReference>
<evidence type="ECO:0000313" key="1">
    <source>
        <dbReference type="EMBL" id="KRL27594.1"/>
    </source>
</evidence>
<dbReference type="EMBL" id="AZEQ01000001">
    <property type="protein sequence ID" value="KRL27594.1"/>
    <property type="molecule type" value="Genomic_DNA"/>
</dbReference>
<dbReference type="GO" id="GO:0016791">
    <property type="term" value="F:phosphatase activity"/>
    <property type="evidence" value="ECO:0007669"/>
    <property type="project" value="TreeGrafter"/>
</dbReference>
<dbReference type="GO" id="GO:0000287">
    <property type="term" value="F:magnesium ion binding"/>
    <property type="evidence" value="ECO:0007669"/>
    <property type="project" value="TreeGrafter"/>
</dbReference>
<dbReference type="RefSeq" id="WP_081036711.1">
    <property type="nucleotide sequence ID" value="NZ_AZEQ01000001.1"/>
</dbReference>
<dbReference type="PANTHER" id="PTHR10000">
    <property type="entry name" value="PHOSPHOSERINE PHOSPHATASE"/>
    <property type="match status" value="1"/>
</dbReference>